<gene>
    <name evidence="14" type="primary">lolB</name>
    <name evidence="14" type="ORF">KJI95_08985</name>
</gene>
<name>A0ABS5V2H6_9GAMM</name>
<dbReference type="Gene3D" id="2.50.20.10">
    <property type="entry name" value="Lipoprotein localisation LolA/LolB/LppX"/>
    <property type="match status" value="1"/>
</dbReference>
<accession>A0ABS5V2H6</accession>
<keyword evidence="10" id="KW-0143">Chaperone</keyword>
<dbReference type="Pfam" id="PF03550">
    <property type="entry name" value="LolB"/>
    <property type="match status" value="1"/>
</dbReference>
<evidence type="ECO:0000256" key="7">
    <source>
        <dbReference type="ARBA" id="ARBA00022927"/>
    </source>
</evidence>
<reference evidence="14 15" key="1">
    <citation type="submission" date="2021-05" db="EMBL/GenBank/DDBJ databases">
        <title>Shewanella sp. JM162201.</title>
        <authorList>
            <person name="Xu S."/>
            <person name="Li A."/>
        </authorList>
    </citation>
    <scope>NUCLEOTIDE SEQUENCE [LARGE SCALE GENOMIC DNA]</scope>
    <source>
        <strain evidence="14 15">JM162201</strain>
    </source>
</reference>
<evidence type="ECO:0000313" key="14">
    <source>
        <dbReference type="EMBL" id="MBT1444652.1"/>
    </source>
</evidence>
<dbReference type="InterPro" id="IPR029046">
    <property type="entry name" value="LolA/LolB/LppX"/>
</dbReference>
<keyword evidence="5" id="KW-0813">Transport</keyword>
<comment type="subcellular location">
    <subcellularLocation>
        <location evidence="1">Cell outer membrane</location>
        <topology evidence="1">Lipid-anchor</topology>
    </subcellularLocation>
</comment>
<keyword evidence="8" id="KW-0472">Membrane</keyword>
<comment type="subunit">
    <text evidence="3">Monomer.</text>
</comment>
<dbReference type="CDD" id="cd16326">
    <property type="entry name" value="LolB"/>
    <property type="match status" value="1"/>
</dbReference>
<evidence type="ECO:0000256" key="13">
    <source>
        <dbReference type="SAM" id="SignalP"/>
    </source>
</evidence>
<evidence type="ECO:0000256" key="11">
    <source>
        <dbReference type="ARBA" id="ARBA00023237"/>
    </source>
</evidence>
<organism evidence="14 15">
    <name type="scientific">Shewanella jiangmenensis</name>
    <dbReference type="NCBI Taxonomy" id="2837387"/>
    <lineage>
        <taxon>Bacteria</taxon>
        <taxon>Pseudomonadati</taxon>
        <taxon>Pseudomonadota</taxon>
        <taxon>Gammaproteobacteria</taxon>
        <taxon>Alteromonadales</taxon>
        <taxon>Shewanellaceae</taxon>
        <taxon>Shewanella</taxon>
    </lineage>
</organism>
<evidence type="ECO:0000256" key="9">
    <source>
        <dbReference type="ARBA" id="ARBA00023139"/>
    </source>
</evidence>
<dbReference type="SUPFAM" id="SSF89392">
    <property type="entry name" value="Prokaryotic lipoproteins and lipoprotein localization factors"/>
    <property type="match status" value="1"/>
</dbReference>
<sequence length="217" mass="23722">MINLRRLTKFTLAALFGLSMLSGCTSTPAPTLYPAVVQSAAEASAWELKGKLLIHSGDDKLTANLYWLKSPDYQELRLSSMLGTTVLLLIETPKGATLELDGNSYQDSSAQALLDAMSTFPLPLKSLPLWITGQTMADDRVEWDSEGRPAHIYSHDGLWHIRIASWQQQSGALVPKLLELIHPKARLKLQTHQWQALTNTGASKSSSNLGATTGVQP</sequence>
<keyword evidence="7" id="KW-0653">Protein transport</keyword>
<keyword evidence="9" id="KW-0564">Palmitate</keyword>
<protein>
    <recommendedName>
        <fullName evidence="4">Outer-membrane lipoprotein LolB</fullName>
    </recommendedName>
</protein>
<dbReference type="RefSeq" id="WP_214506862.1">
    <property type="nucleotide sequence ID" value="NZ_JAHEPS010000003.1"/>
</dbReference>
<evidence type="ECO:0000256" key="12">
    <source>
        <dbReference type="ARBA" id="ARBA00023288"/>
    </source>
</evidence>
<comment type="caution">
    <text evidence="14">The sequence shown here is derived from an EMBL/GenBank/DDBJ whole genome shotgun (WGS) entry which is preliminary data.</text>
</comment>
<dbReference type="Proteomes" id="UP001195903">
    <property type="component" value="Unassembled WGS sequence"/>
</dbReference>
<comment type="similarity">
    <text evidence="2">Belongs to the LolB family.</text>
</comment>
<keyword evidence="15" id="KW-1185">Reference proteome</keyword>
<feature type="signal peptide" evidence="13">
    <location>
        <begin position="1"/>
        <end position="29"/>
    </location>
</feature>
<evidence type="ECO:0000256" key="10">
    <source>
        <dbReference type="ARBA" id="ARBA00023186"/>
    </source>
</evidence>
<proteinExistence type="inferred from homology"/>
<evidence type="ECO:0000256" key="4">
    <source>
        <dbReference type="ARBA" id="ARBA00016202"/>
    </source>
</evidence>
<evidence type="ECO:0000256" key="3">
    <source>
        <dbReference type="ARBA" id="ARBA00011245"/>
    </source>
</evidence>
<evidence type="ECO:0000256" key="1">
    <source>
        <dbReference type="ARBA" id="ARBA00004459"/>
    </source>
</evidence>
<evidence type="ECO:0000256" key="2">
    <source>
        <dbReference type="ARBA" id="ARBA00009696"/>
    </source>
</evidence>
<feature type="chain" id="PRO_5046189453" description="Outer-membrane lipoprotein LolB" evidence="13">
    <location>
        <begin position="30"/>
        <end position="217"/>
    </location>
</feature>
<keyword evidence="11" id="KW-0998">Cell outer membrane</keyword>
<evidence type="ECO:0000313" key="15">
    <source>
        <dbReference type="Proteomes" id="UP001195903"/>
    </source>
</evidence>
<dbReference type="PROSITE" id="PS51257">
    <property type="entry name" value="PROKAR_LIPOPROTEIN"/>
    <property type="match status" value="1"/>
</dbReference>
<keyword evidence="12 14" id="KW-0449">Lipoprotein</keyword>
<dbReference type="NCBIfam" id="TIGR00548">
    <property type="entry name" value="lolB"/>
    <property type="match status" value="1"/>
</dbReference>
<dbReference type="EMBL" id="JAHEPS010000003">
    <property type="protein sequence ID" value="MBT1444652.1"/>
    <property type="molecule type" value="Genomic_DNA"/>
</dbReference>
<keyword evidence="6 13" id="KW-0732">Signal</keyword>
<evidence type="ECO:0000256" key="8">
    <source>
        <dbReference type="ARBA" id="ARBA00023136"/>
    </source>
</evidence>
<evidence type="ECO:0000256" key="6">
    <source>
        <dbReference type="ARBA" id="ARBA00022729"/>
    </source>
</evidence>
<dbReference type="InterPro" id="IPR004565">
    <property type="entry name" value="OM_lipoprot_LolB"/>
</dbReference>
<evidence type="ECO:0000256" key="5">
    <source>
        <dbReference type="ARBA" id="ARBA00022448"/>
    </source>
</evidence>